<sequence>MDVMDRPLRFGVNMVTPAGGGEWCARCERAEELGFDVINVPDHLGMPAPFPALVAAAAATRRPRLGTFVLNAAFWNPVLLAREIATTAALTEGRLEIGLGTGYVREEHERAGIEFLPPGRRVDRLRRTVEEVTGLLAGEEYRPPLLIGGNGDRVLRLAAEHADIAAFAGVRQQDGVFTLCSPAELDERVAAYHRFAAGRAAPAELNLLLQIVQVTDDRAGAVKELMPYVPQLTEAQVLELPVVAVGTVEEIADQLLGQRERYGFTYFTVLDPAMEAFGPVVAEVRERERRAREGGGR</sequence>
<dbReference type="GO" id="GO:0008726">
    <property type="term" value="F:alkanesulfonate monooxygenase activity"/>
    <property type="evidence" value="ECO:0007669"/>
    <property type="project" value="TreeGrafter"/>
</dbReference>
<evidence type="ECO:0000313" key="6">
    <source>
        <dbReference type="EMBL" id="GGT42468.1"/>
    </source>
</evidence>
<evidence type="ECO:0000259" key="5">
    <source>
        <dbReference type="Pfam" id="PF00296"/>
    </source>
</evidence>
<dbReference type="PANTHER" id="PTHR42847">
    <property type="entry name" value="ALKANESULFONATE MONOOXYGENASE"/>
    <property type="match status" value="1"/>
</dbReference>
<name>A0A918LRK5_9ACTN</name>
<accession>A0A918LRK5</accession>
<dbReference type="InterPro" id="IPR011251">
    <property type="entry name" value="Luciferase-like_dom"/>
</dbReference>
<feature type="domain" description="Luciferase-like" evidence="5">
    <location>
        <begin position="26"/>
        <end position="233"/>
    </location>
</feature>
<evidence type="ECO:0000256" key="1">
    <source>
        <dbReference type="ARBA" id="ARBA00022630"/>
    </source>
</evidence>
<dbReference type="Proteomes" id="UP000619486">
    <property type="component" value="Unassembled WGS sequence"/>
</dbReference>
<reference evidence="6" key="1">
    <citation type="journal article" date="2014" name="Int. J. Syst. Evol. Microbiol.">
        <title>Complete genome sequence of Corynebacterium casei LMG S-19264T (=DSM 44701T), isolated from a smear-ripened cheese.</title>
        <authorList>
            <consortium name="US DOE Joint Genome Institute (JGI-PGF)"/>
            <person name="Walter F."/>
            <person name="Albersmeier A."/>
            <person name="Kalinowski J."/>
            <person name="Ruckert C."/>
        </authorList>
    </citation>
    <scope>NUCLEOTIDE SEQUENCE</scope>
    <source>
        <strain evidence="6">JCM 3172</strain>
    </source>
</reference>
<dbReference type="InterPro" id="IPR019923">
    <property type="entry name" value="Lucif-like_OxRdtase_MSMEG_2516"/>
</dbReference>
<dbReference type="Gene3D" id="3.20.20.30">
    <property type="entry name" value="Luciferase-like domain"/>
    <property type="match status" value="1"/>
</dbReference>
<keyword evidence="3" id="KW-0560">Oxidoreductase</keyword>
<evidence type="ECO:0000313" key="7">
    <source>
        <dbReference type="Proteomes" id="UP000619486"/>
    </source>
</evidence>
<protein>
    <submittedName>
        <fullName evidence="6">LLM class F420-dependent oxidoreductase</fullName>
    </submittedName>
</protein>
<dbReference type="NCBIfam" id="TIGR03621">
    <property type="entry name" value="F420_MSMEG_2516"/>
    <property type="match status" value="1"/>
</dbReference>
<dbReference type="SUPFAM" id="SSF51679">
    <property type="entry name" value="Bacterial luciferase-like"/>
    <property type="match status" value="1"/>
</dbReference>
<dbReference type="PANTHER" id="PTHR42847:SF4">
    <property type="entry name" value="ALKANESULFONATE MONOOXYGENASE-RELATED"/>
    <property type="match status" value="1"/>
</dbReference>
<dbReference type="InterPro" id="IPR050172">
    <property type="entry name" value="SsuD_RutA_monooxygenase"/>
</dbReference>
<reference evidence="6" key="2">
    <citation type="submission" date="2020-09" db="EMBL/GenBank/DDBJ databases">
        <authorList>
            <person name="Sun Q."/>
            <person name="Ohkuma M."/>
        </authorList>
    </citation>
    <scope>NUCLEOTIDE SEQUENCE</scope>
    <source>
        <strain evidence="6">JCM 3172</strain>
    </source>
</reference>
<keyword evidence="7" id="KW-1185">Reference proteome</keyword>
<dbReference type="EMBL" id="BMQQ01000015">
    <property type="protein sequence ID" value="GGT42468.1"/>
    <property type="molecule type" value="Genomic_DNA"/>
</dbReference>
<evidence type="ECO:0000256" key="3">
    <source>
        <dbReference type="ARBA" id="ARBA00023002"/>
    </source>
</evidence>
<gene>
    <name evidence="6" type="ORF">GCM10014713_40250</name>
</gene>
<proteinExistence type="predicted"/>
<comment type="caution">
    <text evidence="6">The sequence shown here is derived from an EMBL/GenBank/DDBJ whole genome shotgun (WGS) entry which is preliminary data.</text>
</comment>
<dbReference type="GO" id="GO:0046306">
    <property type="term" value="P:alkanesulfonate catabolic process"/>
    <property type="evidence" value="ECO:0007669"/>
    <property type="project" value="TreeGrafter"/>
</dbReference>
<evidence type="ECO:0000256" key="4">
    <source>
        <dbReference type="ARBA" id="ARBA00023033"/>
    </source>
</evidence>
<keyword evidence="2" id="KW-0288">FMN</keyword>
<dbReference type="InterPro" id="IPR036661">
    <property type="entry name" value="Luciferase-like_sf"/>
</dbReference>
<evidence type="ECO:0000256" key="2">
    <source>
        <dbReference type="ARBA" id="ARBA00022643"/>
    </source>
</evidence>
<keyword evidence="4" id="KW-0503">Monooxygenase</keyword>
<organism evidence="6 7">
    <name type="scientific">Streptomyces purpureus</name>
    <dbReference type="NCBI Taxonomy" id="1951"/>
    <lineage>
        <taxon>Bacteria</taxon>
        <taxon>Bacillati</taxon>
        <taxon>Actinomycetota</taxon>
        <taxon>Actinomycetes</taxon>
        <taxon>Kitasatosporales</taxon>
        <taxon>Streptomycetaceae</taxon>
        <taxon>Streptomyces</taxon>
    </lineage>
</organism>
<keyword evidence="1" id="KW-0285">Flavoprotein</keyword>
<dbReference type="Pfam" id="PF00296">
    <property type="entry name" value="Bac_luciferase"/>
    <property type="match status" value="1"/>
</dbReference>
<dbReference type="AlphaFoldDB" id="A0A918LRK5"/>